<keyword evidence="4" id="KW-0963">Cytoplasm</keyword>
<dbReference type="GO" id="GO:0032259">
    <property type="term" value="P:methylation"/>
    <property type="evidence" value="ECO:0007669"/>
    <property type="project" value="UniProtKB-KW"/>
</dbReference>
<evidence type="ECO:0000256" key="4">
    <source>
        <dbReference type="ARBA" id="ARBA00022490"/>
    </source>
</evidence>
<keyword evidence="5 8" id="KW-0489">Methyltransferase</keyword>
<evidence type="ECO:0000256" key="2">
    <source>
        <dbReference type="ARBA" id="ARBA00005369"/>
    </source>
</evidence>
<keyword evidence="7" id="KW-0949">S-adenosyl-L-methionine</keyword>
<comment type="similarity">
    <text evidence="2">Belongs to the methyltransferase superfamily. L-isoaspartyl/D-aspartyl protein methyltransferase family.</text>
</comment>
<protein>
    <recommendedName>
        <fullName evidence="3">protein-L-isoaspartate(D-aspartate) O-methyltransferase</fullName>
        <ecNumber evidence="3">2.1.1.77</ecNumber>
    </recommendedName>
</protein>
<dbReference type="EC" id="2.1.1.77" evidence="3"/>
<dbReference type="PANTHER" id="PTHR11579:SF0">
    <property type="entry name" value="PROTEIN-L-ISOASPARTATE(D-ASPARTATE) O-METHYLTRANSFERASE"/>
    <property type="match status" value="1"/>
</dbReference>
<reference evidence="8" key="1">
    <citation type="submission" date="2019-10" db="EMBL/GenBank/DDBJ databases">
        <title>Metagenomic sequencing of thiosulfate-disproportionating enrichment culture.</title>
        <authorList>
            <person name="Umezawa K."/>
            <person name="Kojima H."/>
            <person name="Fukui M."/>
        </authorList>
    </citation>
    <scope>NUCLEOTIDE SEQUENCE</scope>
    <source>
        <strain evidence="8">45J</strain>
    </source>
</reference>
<keyword evidence="6 8" id="KW-0808">Transferase</keyword>
<comment type="caution">
    <text evidence="8">The sequence shown here is derived from an EMBL/GenBank/DDBJ whole genome shotgun (WGS) entry which is preliminary data.</text>
</comment>
<dbReference type="PANTHER" id="PTHR11579">
    <property type="entry name" value="PROTEIN-L-ISOASPARTATE O-METHYLTRANSFERASE"/>
    <property type="match status" value="1"/>
</dbReference>
<dbReference type="InterPro" id="IPR029063">
    <property type="entry name" value="SAM-dependent_MTases_sf"/>
</dbReference>
<gene>
    <name evidence="8" type="ORF">A45J_1274</name>
</gene>
<dbReference type="Pfam" id="PF01135">
    <property type="entry name" value="PCMT"/>
    <property type="match status" value="1"/>
</dbReference>
<dbReference type="AlphaFoldDB" id="A0A5J4KVB3"/>
<dbReference type="PROSITE" id="PS01279">
    <property type="entry name" value="PCMT"/>
    <property type="match status" value="1"/>
</dbReference>
<evidence type="ECO:0000256" key="3">
    <source>
        <dbReference type="ARBA" id="ARBA00011890"/>
    </source>
</evidence>
<evidence type="ECO:0000256" key="1">
    <source>
        <dbReference type="ARBA" id="ARBA00004496"/>
    </source>
</evidence>
<name>A0A5J4KVB3_9ZZZZ</name>
<proteinExistence type="inferred from homology"/>
<accession>A0A5J4KVB3</accession>
<evidence type="ECO:0000256" key="5">
    <source>
        <dbReference type="ARBA" id="ARBA00022603"/>
    </source>
</evidence>
<organism evidence="8">
    <name type="scientific">hot springs metagenome</name>
    <dbReference type="NCBI Taxonomy" id="433727"/>
    <lineage>
        <taxon>unclassified sequences</taxon>
        <taxon>metagenomes</taxon>
        <taxon>ecological metagenomes</taxon>
    </lineage>
</organism>
<dbReference type="HAMAP" id="MF_00090">
    <property type="entry name" value="PIMT"/>
    <property type="match status" value="1"/>
</dbReference>
<dbReference type="GO" id="GO:0005737">
    <property type="term" value="C:cytoplasm"/>
    <property type="evidence" value="ECO:0007669"/>
    <property type="project" value="UniProtKB-SubCell"/>
</dbReference>
<evidence type="ECO:0000256" key="7">
    <source>
        <dbReference type="ARBA" id="ARBA00022691"/>
    </source>
</evidence>
<dbReference type="NCBIfam" id="NF001453">
    <property type="entry name" value="PRK00312.1"/>
    <property type="match status" value="1"/>
</dbReference>
<sequence length="214" mass="24209">MDEYKRLRDMMVDYQLIPRGIKDERVLAAMRKVPRHLFVPDFVRHSAYDDMALPIGDDQTISQPYMVAVMTELLELKGDEKILEIGTGSGYQAAILAELSREVYTIERIFTLAEEARKRLTTLGYENVCVIVGDGTKGFEEKSPFDRIIITAATPKIPEPLINQLKEGGIIVAPVGERFSQVLIKCKKEKGMLIEEYHTPCVFVPLIGEYGWKG</sequence>
<dbReference type="SUPFAM" id="SSF53335">
    <property type="entry name" value="S-adenosyl-L-methionine-dependent methyltransferases"/>
    <property type="match status" value="1"/>
</dbReference>
<dbReference type="EMBL" id="BLAB01000001">
    <property type="protein sequence ID" value="GER93528.1"/>
    <property type="molecule type" value="Genomic_DNA"/>
</dbReference>
<comment type="subcellular location">
    <subcellularLocation>
        <location evidence="1">Cytoplasm</location>
    </subcellularLocation>
</comment>
<dbReference type="GO" id="GO:0004719">
    <property type="term" value="F:protein-L-isoaspartate (D-aspartate) O-methyltransferase activity"/>
    <property type="evidence" value="ECO:0007669"/>
    <property type="project" value="UniProtKB-EC"/>
</dbReference>
<dbReference type="Gene3D" id="3.40.50.150">
    <property type="entry name" value="Vaccinia Virus protein VP39"/>
    <property type="match status" value="1"/>
</dbReference>
<dbReference type="InterPro" id="IPR000682">
    <property type="entry name" value="PCMT"/>
</dbReference>
<evidence type="ECO:0000313" key="8">
    <source>
        <dbReference type="EMBL" id="GER93528.1"/>
    </source>
</evidence>
<dbReference type="CDD" id="cd02440">
    <property type="entry name" value="AdoMet_MTases"/>
    <property type="match status" value="1"/>
</dbReference>
<dbReference type="FunFam" id="3.40.50.150:FF:000010">
    <property type="entry name" value="Protein-L-isoaspartate O-methyltransferase"/>
    <property type="match status" value="1"/>
</dbReference>
<evidence type="ECO:0000256" key="6">
    <source>
        <dbReference type="ARBA" id="ARBA00022679"/>
    </source>
</evidence>
<dbReference type="NCBIfam" id="TIGR00080">
    <property type="entry name" value="pimt"/>
    <property type="match status" value="1"/>
</dbReference>